<protein>
    <submittedName>
        <fullName evidence="2">Uncharacterized protein</fullName>
    </submittedName>
</protein>
<reference evidence="2 3" key="1">
    <citation type="journal article" date="2019" name="Sci. Rep.">
        <title>Orb-weaving spider Araneus ventricosus genome elucidates the spidroin gene catalogue.</title>
        <authorList>
            <person name="Kono N."/>
            <person name="Nakamura H."/>
            <person name="Ohtoshi R."/>
            <person name="Moran D.A.P."/>
            <person name="Shinohara A."/>
            <person name="Yoshida Y."/>
            <person name="Fujiwara M."/>
            <person name="Mori M."/>
            <person name="Tomita M."/>
            <person name="Arakawa K."/>
        </authorList>
    </citation>
    <scope>NUCLEOTIDE SEQUENCE [LARGE SCALE GENOMIC DNA]</scope>
</reference>
<dbReference type="Proteomes" id="UP000499080">
    <property type="component" value="Unassembled WGS sequence"/>
</dbReference>
<accession>A0A4Y2USR2</accession>
<feature type="transmembrane region" description="Helical" evidence="1">
    <location>
        <begin position="48"/>
        <end position="75"/>
    </location>
</feature>
<sequence>MTDSIVSVKNTENKTKLIHSFSERTFISSRRYEARVVTVNLESTVPDYFSPIVLGSISFAVAKYCFGCAVCFLLLSCACVTSKGEIEHAMPEASQVCNG</sequence>
<evidence type="ECO:0000313" key="2">
    <source>
        <dbReference type="EMBL" id="GBO15958.1"/>
    </source>
</evidence>
<evidence type="ECO:0000256" key="1">
    <source>
        <dbReference type="SAM" id="Phobius"/>
    </source>
</evidence>
<evidence type="ECO:0000313" key="3">
    <source>
        <dbReference type="Proteomes" id="UP000499080"/>
    </source>
</evidence>
<organism evidence="2 3">
    <name type="scientific">Araneus ventricosus</name>
    <name type="common">Orbweaver spider</name>
    <name type="synonym">Epeira ventricosa</name>
    <dbReference type="NCBI Taxonomy" id="182803"/>
    <lineage>
        <taxon>Eukaryota</taxon>
        <taxon>Metazoa</taxon>
        <taxon>Ecdysozoa</taxon>
        <taxon>Arthropoda</taxon>
        <taxon>Chelicerata</taxon>
        <taxon>Arachnida</taxon>
        <taxon>Araneae</taxon>
        <taxon>Araneomorphae</taxon>
        <taxon>Entelegynae</taxon>
        <taxon>Araneoidea</taxon>
        <taxon>Araneidae</taxon>
        <taxon>Araneus</taxon>
    </lineage>
</organism>
<keyword evidence="3" id="KW-1185">Reference proteome</keyword>
<dbReference type="EMBL" id="BGPR01039902">
    <property type="protein sequence ID" value="GBO15958.1"/>
    <property type="molecule type" value="Genomic_DNA"/>
</dbReference>
<gene>
    <name evidence="2" type="ORF">AVEN_220929_1</name>
</gene>
<keyword evidence="1" id="KW-0812">Transmembrane</keyword>
<comment type="caution">
    <text evidence="2">The sequence shown here is derived from an EMBL/GenBank/DDBJ whole genome shotgun (WGS) entry which is preliminary data.</text>
</comment>
<keyword evidence="1" id="KW-1133">Transmembrane helix</keyword>
<keyword evidence="1" id="KW-0472">Membrane</keyword>
<name>A0A4Y2USR2_ARAVE</name>
<dbReference type="AlphaFoldDB" id="A0A4Y2USR2"/>
<proteinExistence type="predicted"/>